<proteinExistence type="inferred from homology"/>
<comment type="similarity">
    <text evidence="1">Belongs to the CATSPERD family.</text>
</comment>
<dbReference type="Pfam" id="PF22843">
    <property type="entry name" value="CATSPERE_NTD2"/>
    <property type="match status" value="1"/>
</dbReference>
<feature type="domain" description="CATSPERE beta-propeller" evidence="5">
    <location>
        <begin position="102"/>
        <end position="146"/>
    </location>
</feature>
<dbReference type="GO" id="GO:0036128">
    <property type="term" value="C:CatSper complex"/>
    <property type="evidence" value="ECO:0007669"/>
    <property type="project" value="InterPro"/>
</dbReference>
<sequence length="147" mass="16496">ELSELNHTATSPPMNSKILSKQFWNLGQEPVVQTYFRNTQYFATAFPELGFWKINVPAMSDDIITKIHGKAIAFQNCFVLDSPFIISRPEEPFPNNVNDNSLCSPAGSEPYIEWSACIPTTALLLSEFGTFHTNDGFITYKEIKAPS</sequence>
<accession>A0A8T1SQE8</accession>
<dbReference type="InterPro" id="IPR053816">
    <property type="entry name" value="CATSPERE_beta-prop"/>
</dbReference>
<dbReference type="Proteomes" id="UP000765507">
    <property type="component" value="Unassembled WGS sequence"/>
</dbReference>
<gene>
    <name evidence="6" type="ORF">G0U57_001917</name>
</gene>
<keyword evidence="7" id="KW-1185">Reference proteome</keyword>
<dbReference type="OrthoDB" id="5968869at2759"/>
<feature type="domain" description="CATSPERE second N-terminal" evidence="4">
    <location>
        <begin position="3"/>
        <end position="57"/>
    </location>
</feature>
<dbReference type="AlphaFoldDB" id="A0A8T1SQE8"/>
<protein>
    <submittedName>
        <fullName evidence="6">Uncharacterized protein</fullName>
    </submittedName>
</protein>
<evidence type="ECO:0000313" key="7">
    <source>
        <dbReference type="Proteomes" id="UP000765507"/>
    </source>
</evidence>
<evidence type="ECO:0000256" key="3">
    <source>
        <dbReference type="ARBA" id="ARBA00023180"/>
    </source>
</evidence>
<evidence type="ECO:0000259" key="4">
    <source>
        <dbReference type="Pfam" id="PF22843"/>
    </source>
</evidence>
<dbReference type="PANTHER" id="PTHR33722">
    <property type="entry name" value="CATION CHANNEL SPERM-ASSOCIATED PROTEIN SUBUNIT DELTA-RELATED"/>
    <property type="match status" value="1"/>
</dbReference>
<evidence type="ECO:0000256" key="2">
    <source>
        <dbReference type="ARBA" id="ARBA00022729"/>
    </source>
</evidence>
<evidence type="ECO:0000256" key="1">
    <source>
        <dbReference type="ARBA" id="ARBA00010246"/>
    </source>
</evidence>
<dbReference type="GO" id="GO:0030317">
    <property type="term" value="P:flagellated sperm motility"/>
    <property type="evidence" value="ECO:0007669"/>
    <property type="project" value="TreeGrafter"/>
</dbReference>
<feature type="non-terminal residue" evidence="6">
    <location>
        <position position="1"/>
    </location>
</feature>
<dbReference type="InterPro" id="IPR028751">
    <property type="entry name" value="CATSPERD/E"/>
</dbReference>
<reference evidence="6 7" key="1">
    <citation type="journal article" date="2020" name="G3 (Bethesda)">
        <title>Draft Genome of the Common Snapping Turtle, Chelydra serpentina, a Model for Phenotypic Plasticity in Reptiles.</title>
        <authorList>
            <person name="Das D."/>
            <person name="Singh S.K."/>
            <person name="Bierstedt J."/>
            <person name="Erickson A."/>
            <person name="Galli G.L.J."/>
            <person name="Crossley D.A. 2nd"/>
            <person name="Rhen T."/>
        </authorList>
    </citation>
    <scope>NUCLEOTIDE SEQUENCE [LARGE SCALE GENOMIC DNA]</scope>
    <source>
        <strain evidence="6">KW</strain>
    </source>
</reference>
<dbReference type="EMBL" id="JAHGAV010000123">
    <property type="protein sequence ID" value="KAG6931382.1"/>
    <property type="molecule type" value="Genomic_DNA"/>
</dbReference>
<dbReference type="PANTHER" id="PTHR33722:SF3">
    <property type="entry name" value="CATION CHANNEL SPERM-ASSOCIATED AUXILIARY SUBUNIT EPSILON"/>
    <property type="match status" value="1"/>
</dbReference>
<dbReference type="InterPro" id="IPR053817">
    <property type="entry name" value="CATSPERE_NTD2"/>
</dbReference>
<dbReference type="GO" id="GO:0048240">
    <property type="term" value="P:sperm capacitation"/>
    <property type="evidence" value="ECO:0007669"/>
    <property type="project" value="TreeGrafter"/>
</dbReference>
<evidence type="ECO:0000259" key="5">
    <source>
        <dbReference type="Pfam" id="PF22844"/>
    </source>
</evidence>
<keyword evidence="2" id="KW-0732">Signal</keyword>
<organism evidence="6 7">
    <name type="scientific">Chelydra serpentina</name>
    <name type="common">Snapping turtle</name>
    <name type="synonym">Testudo serpentina</name>
    <dbReference type="NCBI Taxonomy" id="8475"/>
    <lineage>
        <taxon>Eukaryota</taxon>
        <taxon>Metazoa</taxon>
        <taxon>Chordata</taxon>
        <taxon>Craniata</taxon>
        <taxon>Vertebrata</taxon>
        <taxon>Euteleostomi</taxon>
        <taxon>Archelosauria</taxon>
        <taxon>Testudinata</taxon>
        <taxon>Testudines</taxon>
        <taxon>Cryptodira</taxon>
        <taxon>Durocryptodira</taxon>
        <taxon>Americhelydia</taxon>
        <taxon>Chelydroidea</taxon>
        <taxon>Chelydridae</taxon>
        <taxon>Chelydra</taxon>
    </lineage>
</organism>
<keyword evidence="3" id="KW-0325">Glycoprotein</keyword>
<evidence type="ECO:0000313" key="6">
    <source>
        <dbReference type="EMBL" id="KAG6931382.1"/>
    </source>
</evidence>
<dbReference type="Pfam" id="PF22844">
    <property type="entry name" value="Beta-prop_CATSPERE"/>
    <property type="match status" value="1"/>
</dbReference>
<dbReference type="GO" id="GO:0097228">
    <property type="term" value="C:sperm principal piece"/>
    <property type="evidence" value="ECO:0007669"/>
    <property type="project" value="TreeGrafter"/>
</dbReference>
<name>A0A8T1SQE8_CHESE</name>
<comment type="caution">
    <text evidence="6">The sequence shown here is derived from an EMBL/GenBank/DDBJ whole genome shotgun (WGS) entry which is preliminary data.</text>
</comment>
<feature type="non-terminal residue" evidence="6">
    <location>
        <position position="147"/>
    </location>
</feature>